<sequence>MNILIIGSGGREHAIAWKISKSLLTNKIYIAPGNAGTELEPALNNVNISIIDIDKLLSFAKKKCIDLTIVGPETPLVIGIVDAFKKANLTIFGPNQRAAQIEGSKSFAKDFLVRNNIPTANYKSFTEIKSALNYIKNINMPIVIKADGLASGKGVIITKTLEKAKTIILNMLSGNLFGNAGKCIIIEEFLEGEEVSFTVMVDGENIIPLATSQDYKRVGDGDTGANTGGMGACSPALIVNKIIHQRIMEEIIEPTVKYMNQEGNNYQGFLYAGIIIDKLGNPKVIEFNCRLGDPETQPIMLRLQSDFLSLCIAGATGNLKKKIPLWNKQTALGVIMATKNYPGNYNKSNIIHGLPIKETFDTKIFYANTIIKNNKIITSGGRVICVTTLGENIIQAQKKAYEITKKIFWKNSFYRYDIGYRDASRLK</sequence>
<gene>
    <name evidence="15 18" type="primary">purD</name>
    <name evidence="18" type="ORF">SOFFGTOCOR_0617</name>
</gene>
<dbReference type="InterPro" id="IPR037123">
    <property type="entry name" value="PRibGlycinamide_synth_C_sf"/>
</dbReference>
<dbReference type="Gene3D" id="3.90.600.10">
    <property type="entry name" value="Phosphoribosylglycinamide synthetase, C-terminal domain"/>
    <property type="match status" value="1"/>
</dbReference>
<comment type="cofactor">
    <cofactor evidence="1">
        <name>Mn(2+)</name>
        <dbReference type="ChEBI" id="CHEBI:29035"/>
    </cofactor>
</comment>
<dbReference type="EMBL" id="CVRF01000003">
    <property type="protein sequence ID" value="CRK86015.1"/>
    <property type="molecule type" value="Genomic_DNA"/>
</dbReference>
<dbReference type="GO" id="GO:0005524">
    <property type="term" value="F:ATP binding"/>
    <property type="evidence" value="ECO:0007669"/>
    <property type="project" value="UniProtKB-UniRule"/>
</dbReference>
<comment type="pathway">
    <text evidence="3 15">Purine metabolism; IMP biosynthesis via de novo pathway; N(1)-(5-phospho-D-ribosyl)glycinamide from 5-phospho-alpha-D-ribose 1-diphosphate: step 2/2.</text>
</comment>
<dbReference type="SMART" id="SM01210">
    <property type="entry name" value="GARS_C"/>
    <property type="match status" value="1"/>
</dbReference>
<keyword evidence="11" id="KW-0464">Manganese</keyword>
<dbReference type="InterPro" id="IPR016185">
    <property type="entry name" value="PreATP-grasp_dom_sf"/>
</dbReference>
<evidence type="ECO:0000256" key="1">
    <source>
        <dbReference type="ARBA" id="ARBA00001936"/>
    </source>
</evidence>
<dbReference type="Gene3D" id="3.30.470.20">
    <property type="entry name" value="ATP-grasp fold, B domain"/>
    <property type="match status" value="1"/>
</dbReference>
<dbReference type="FunFam" id="3.40.50.20:FF:000006">
    <property type="entry name" value="Phosphoribosylamine--glycine ligase, chloroplastic"/>
    <property type="match status" value="1"/>
</dbReference>
<evidence type="ECO:0000256" key="16">
    <source>
        <dbReference type="PROSITE-ProRule" id="PRU00409"/>
    </source>
</evidence>
<evidence type="ECO:0000313" key="18">
    <source>
        <dbReference type="EMBL" id="CRK86015.1"/>
    </source>
</evidence>
<dbReference type="PROSITE" id="PS50975">
    <property type="entry name" value="ATP_GRASP"/>
    <property type="match status" value="1"/>
</dbReference>
<dbReference type="EC" id="6.3.4.13" evidence="4 15"/>
<dbReference type="HAMAP" id="MF_00138">
    <property type="entry name" value="GARS"/>
    <property type="match status" value="1"/>
</dbReference>
<dbReference type="Proteomes" id="UP000242301">
    <property type="component" value="Unassembled WGS sequence"/>
</dbReference>
<keyword evidence="7 16" id="KW-0547">Nucleotide-binding</keyword>
<dbReference type="InterPro" id="IPR020560">
    <property type="entry name" value="PRibGlycinamide_synth_C-dom"/>
</dbReference>
<name>A0A0M6WAM7_9GAMM</name>
<dbReference type="SMART" id="SM01209">
    <property type="entry name" value="GARS_A"/>
    <property type="match status" value="1"/>
</dbReference>
<keyword evidence="5 15" id="KW-0436">Ligase</keyword>
<dbReference type="FunFam" id="3.30.470.20:FF:000031">
    <property type="entry name" value="Phosphoribosylamine--glycine ligase"/>
    <property type="match status" value="1"/>
</dbReference>
<dbReference type="PANTHER" id="PTHR43472:SF1">
    <property type="entry name" value="PHOSPHORIBOSYLAMINE--GLYCINE LIGASE, CHLOROPLASTIC"/>
    <property type="match status" value="1"/>
</dbReference>
<dbReference type="GO" id="GO:0006189">
    <property type="term" value="P:'de novo' IMP biosynthetic process"/>
    <property type="evidence" value="ECO:0007669"/>
    <property type="project" value="UniProtKB-UniRule"/>
</dbReference>
<dbReference type="GO" id="GO:0004637">
    <property type="term" value="F:phosphoribosylamine-glycine ligase activity"/>
    <property type="evidence" value="ECO:0007669"/>
    <property type="project" value="UniProtKB-UniRule"/>
</dbReference>
<dbReference type="GO" id="GO:0009113">
    <property type="term" value="P:purine nucleobase biosynthetic process"/>
    <property type="evidence" value="ECO:0007669"/>
    <property type="project" value="InterPro"/>
</dbReference>
<dbReference type="NCBIfam" id="TIGR00877">
    <property type="entry name" value="purD"/>
    <property type="match status" value="1"/>
</dbReference>
<evidence type="ECO:0000256" key="10">
    <source>
        <dbReference type="ARBA" id="ARBA00022842"/>
    </source>
</evidence>
<evidence type="ECO:0000256" key="3">
    <source>
        <dbReference type="ARBA" id="ARBA00005174"/>
    </source>
</evidence>
<protein>
    <recommendedName>
        <fullName evidence="4 15">Phosphoribosylamine--glycine ligase</fullName>
        <ecNumber evidence="4 15">6.3.4.13</ecNumber>
    </recommendedName>
    <alternativeName>
        <fullName evidence="15">GARS</fullName>
    </alternativeName>
    <alternativeName>
        <fullName evidence="13 15">Glycinamide ribonucleotide synthetase</fullName>
    </alternativeName>
    <alternativeName>
        <fullName evidence="14 15">Phosphoribosylglycinamide synthetase</fullName>
    </alternativeName>
</protein>
<dbReference type="InterPro" id="IPR020561">
    <property type="entry name" value="PRibGlycinamid_synth_ATP-grasp"/>
</dbReference>
<evidence type="ECO:0000313" key="19">
    <source>
        <dbReference type="Proteomes" id="UP000242301"/>
    </source>
</evidence>
<comment type="catalytic activity">
    <reaction evidence="15">
        <text>5-phospho-beta-D-ribosylamine + glycine + ATP = N(1)-(5-phospho-beta-D-ribosyl)glycinamide + ADP + phosphate + H(+)</text>
        <dbReference type="Rhea" id="RHEA:17453"/>
        <dbReference type="ChEBI" id="CHEBI:15378"/>
        <dbReference type="ChEBI" id="CHEBI:30616"/>
        <dbReference type="ChEBI" id="CHEBI:43474"/>
        <dbReference type="ChEBI" id="CHEBI:57305"/>
        <dbReference type="ChEBI" id="CHEBI:58681"/>
        <dbReference type="ChEBI" id="CHEBI:143788"/>
        <dbReference type="ChEBI" id="CHEBI:456216"/>
        <dbReference type="EC" id="6.3.4.13"/>
    </reaction>
</comment>
<dbReference type="InterPro" id="IPR013815">
    <property type="entry name" value="ATP_grasp_subdomain_1"/>
</dbReference>
<proteinExistence type="inferred from homology"/>
<evidence type="ECO:0000256" key="9">
    <source>
        <dbReference type="ARBA" id="ARBA00022840"/>
    </source>
</evidence>
<evidence type="ECO:0000256" key="12">
    <source>
        <dbReference type="ARBA" id="ARBA00038345"/>
    </source>
</evidence>
<dbReference type="PROSITE" id="PS00184">
    <property type="entry name" value="GARS"/>
    <property type="match status" value="1"/>
</dbReference>
<dbReference type="PANTHER" id="PTHR43472">
    <property type="entry name" value="PHOSPHORIBOSYLAMINE--GLYCINE LIGASE"/>
    <property type="match status" value="1"/>
</dbReference>
<dbReference type="UniPathway" id="UPA00074">
    <property type="reaction ID" value="UER00125"/>
</dbReference>
<dbReference type="Pfam" id="PF02844">
    <property type="entry name" value="GARS_N"/>
    <property type="match status" value="1"/>
</dbReference>
<evidence type="ECO:0000256" key="4">
    <source>
        <dbReference type="ARBA" id="ARBA00013255"/>
    </source>
</evidence>
<dbReference type="InterPro" id="IPR011054">
    <property type="entry name" value="Rudment_hybrid_motif"/>
</dbReference>
<keyword evidence="10" id="KW-0460">Magnesium</keyword>
<evidence type="ECO:0000256" key="14">
    <source>
        <dbReference type="ARBA" id="ARBA00042864"/>
    </source>
</evidence>
<evidence type="ECO:0000256" key="8">
    <source>
        <dbReference type="ARBA" id="ARBA00022755"/>
    </source>
</evidence>
<dbReference type="InterPro" id="IPR011761">
    <property type="entry name" value="ATP-grasp"/>
</dbReference>
<evidence type="ECO:0000256" key="13">
    <source>
        <dbReference type="ARBA" id="ARBA00042242"/>
    </source>
</evidence>
<dbReference type="InterPro" id="IPR000115">
    <property type="entry name" value="PRibGlycinamide_synth"/>
</dbReference>
<evidence type="ECO:0000256" key="15">
    <source>
        <dbReference type="HAMAP-Rule" id="MF_00138"/>
    </source>
</evidence>
<dbReference type="GO" id="GO:0046872">
    <property type="term" value="F:metal ion binding"/>
    <property type="evidence" value="ECO:0007669"/>
    <property type="project" value="UniProtKB-KW"/>
</dbReference>
<keyword evidence="19" id="KW-1185">Reference proteome</keyword>
<comment type="similarity">
    <text evidence="12 15">Belongs to the GARS family.</text>
</comment>
<comment type="cofactor">
    <cofactor evidence="2">
        <name>Mg(2+)</name>
        <dbReference type="ChEBI" id="CHEBI:18420"/>
    </cofactor>
</comment>
<keyword evidence="9 16" id="KW-0067">ATP-binding</keyword>
<organism evidence="18 19">
    <name type="scientific">Candidatus Providencia siddallii</name>
    <dbReference type="NCBI Taxonomy" id="1715285"/>
    <lineage>
        <taxon>Bacteria</taxon>
        <taxon>Pseudomonadati</taxon>
        <taxon>Pseudomonadota</taxon>
        <taxon>Gammaproteobacteria</taxon>
        <taxon>Enterobacterales</taxon>
        <taxon>Morganellaceae</taxon>
        <taxon>Providencia</taxon>
    </lineage>
</organism>
<evidence type="ECO:0000256" key="5">
    <source>
        <dbReference type="ARBA" id="ARBA00022598"/>
    </source>
</evidence>
<dbReference type="Pfam" id="PF01071">
    <property type="entry name" value="GARS_A"/>
    <property type="match status" value="1"/>
</dbReference>
<dbReference type="SUPFAM" id="SSF52440">
    <property type="entry name" value="PreATP-grasp domain"/>
    <property type="match status" value="1"/>
</dbReference>
<keyword evidence="6" id="KW-0479">Metal-binding</keyword>
<dbReference type="Gene3D" id="3.40.50.20">
    <property type="match status" value="1"/>
</dbReference>
<dbReference type="Gene3D" id="3.30.1490.20">
    <property type="entry name" value="ATP-grasp fold, A domain"/>
    <property type="match status" value="1"/>
</dbReference>
<keyword evidence="8 15" id="KW-0658">Purine biosynthesis</keyword>
<dbReference type="SUPFAM" id="SSF51246">
    <property type="entry name" value="Rudiment single hybrid motif"/>
    <property type="match status" value="1"/>
</dbReference>
<dbReference type="InterPro" id="IPR020559">
    <property type="entry name" value="PRibGlycinamide_synth_CS"/>
</dbReference>
<evidence type="ECO:0000256" key="2">
    <source>
        <dbReference type="ARBA" id="ARBA00001946"/>
    </source>
</evidence>
<evidence type="ECO:0000256" key="6">
    <source>
        <dbReference type="ARBA" id="ARBA00022723"/>
    </source>
</evidence>
<evidence type="ECO:0000256" key="7">
    <source>
        <dbReference type="ARBA" id="ARBA00022741"/>
    </source>
</evidence>
<feature type="domain" description="ATP-grasp" evidence="17">
    <location>
        <begin position="109"/>
        <end position="316"/>
    </location>
</feature>
<dbReference type="Pfam" id="PF02843">
    <property type="entry name" value="GARS_C"/>
    <property type="match status" value="1"/>
</dbReference>
<evidence type="ECO:0000259" key="17">
    <source>
        <dbReference type="PROSITE" id="PS50975"/>
    </source>
</evidence>
<dbReference type="InterPro" id="IPR020562">
    <property type="entry name" value="PRibGlycinamide_synth_N"/>
</dbReference>
<evidence type="ECO:0000256" key="11">
    <source>
        <dbReference type="ARBA" id="ARBA00023211"/>
    </source>
</evidence>
<reference evidence="19" key="1">
    <citation type="submission" date="2015-05" db="EMBL/GenBank/DDBJ databases">
        <authorList>
            <person name="Manzano-Marin A."/>
        </authorList>
    </citation>
    <scope>NUCLEOTIDE SEQUENCE [LARGE SCALE GENOMIC DNA]</scope>
    <source>
        <strain evidence="19">officinalis</strain>
    </source>
</reference>
<accession>A0A0M6WAM7</accession>
<dbReference type="STRING" id="1715285.SOFFGTOCOR_0617"/>
<dbReference type="SUPFAM" id="SSF56059">
    <property type="entry name" value="Glutathione synthetase ATP-binding domain-like"/>
    <property type="match status" value="1"/>
</dbReference>
<dbReference type="AlphaFoldDB" id="A0A0M6WAM7"/>